<evidence type="ECO:0000313" key="1">
    <source>
        <dbReference type="EMBL" id="OCK88220.1"/>
    </source>
</evidence>
<accession>A0ACC8EPI3</accession>
<sequence length="225" mass="25490">MQAKFALSHGKRAKTLVFSCEDRYLASGGLREVKVWNLESRTQVWAFDTTHQALTLLFINESTALAAATQANYTVTWDIQEGLEEKRWQWTNSNHGNADQQRPRQPPGKALFSPDYTTLAVSYRGLPIYLFDTEAELYIGCCSRETSTLSEGAENHYVVDSIAFNPSPEINILIASYGDGELAVYDLWSTELRYRIRDVYAHSLACSLNGRTLARHDTNLRICRL</sequence>
<proteinExistence type="predicted"/>
<dbReference type="Proteomes" id="UP000250078">
    <property type="component" value="Unassembled WGS sequence"/>
</dbReference>
<name>A0ACC8EPI3_9PEZI</name>
<dbReference type="EMBL" id="KV748246">
    <property type="protein sequence ID" value="OCK88220.1"/>
    <property type="molecule type" value="Genomic_DNA"/>
</dbReference>
<evidence type="ECO:0000313" key="2">
    <source>
        <dbReference type="Proteomes" id="UP000250078"/>
    </source>
</evidence>
<gene>
    <name evidence="1" type="ORF">K441DRAFT_739483</name>
</gene>
<organism evidence="1 2">
    <name type="scientific">Cenococcum geophilum 1.58</name>
    <dbReference type="NCBI Taxonomy" id="794803"/>
    <lineage>
        <taxon>Eukaryota</taxon>
        <taxon>Fungi</taxon>
        <taxon>Dikarya</taxon>
        <taxon>Ascomycota</taxon>
        <taxon>Pezizomycotina</taxon>
        <taxon>Dothideomycetes</taxon>
        <taxon>Pleosporomycetidae</taxon>
        <taxon>Gloniales</taxon>
        <taxon>Gloniaceae</taxon>
        <taxon>Cenococcum</taxon>
    </lineage>
</organism>
<reference evidence="1 2" key="1">
    <citation type="journal article" date="2016" name="Nat. Commun.">
        <title>Ectomycorrhizal ecology is imprinted in the genome of the dominant symbiotic fungus Cenococcum geophilum.</title>
        <authorList>
            <consortium name="DOE Joint Genome Institute"/>
            <person name="Peter M."/>
            <person name="Kohler A."/>
            <person name="Ohm R.A."/>
            <person name="Kuo A."/>
            <person name="Krutzmann J."/>
            <person name="Morin E."/>
            <person name="Arend M."/>
            <person name="Barry K.W."/>
            <person name="Binder M."/>
            <person name="Choi C."/>
            <person name="Clum A."/>
            <person name="Copeland A."/>
            <person name="Grisel N."/>
            <person name="Haridas S."/>
            <person name="Kipfer T."/>
            <person name="LaButti K."/>
            <person name="Lindquist E."/>
            <person name="Lipzen A."/>
            <person name="Maire R."/>
            <person name="Meier B."/>
            <person name="Mihaltcheva S."/>
            <person name="Molinier V."/>
            <person name="Murat C."/>
            <person name="Poggeler S."/>
            <person name="Quandt C.A."/>
            <person name="Sperisen C."/>
            <person name="Tritt A."/>
            <person name="Tisserant E."/>
            <person name="Crous P.W."/>
            <person name="Henrissat B."/>
            <person name="Nehls U."/>
            <person name="Egli S."/>
            <person name="Spatafora J.W."/>
            <person name="Grigoriev I.V."/>
            <person name="Martin F.M."/>
        </authorList>
    </citation>
    <scope>NUCLEOTIDE SEQUENCE [LARGE SCALE GENOMIC DNA]</scope>
    <source>
        <strain evidence="1 2">1.58</strain>
    </source>
</reference>
<keyword evidence="2" id="KW-1185">Reference proteome</keyword>
<protein>
    <submittedName>
        <fullName evidence="1">Uncharacterized protein</fullName>
    </submittedName>
</protein>